<evidence type="ECO:0000256" key="8">
    <source>
        <dbReference type="ARBA" id="ARBA00022962"/>
    </source>
</evidence>
<dbReference type="GO" id="GO:0004088">
    <property type="term" value="F:carbamoyl-phosphate synthase (glutamine-hydrolyzing) activity"/>
    <property type="evidence" value="ECO:0007669"/>
    <property type="project" value="UniProtKB-EC"/>
</dbReference>
<keyword evidence="14" id="KW-0808">Transferase</keyword>
<keyword evidence="14" id="KW-0328">Glycosyltransferase</keyword>
<comment type="pathway">
    <text evidence="2">Amino-acid biosynthesis; L-arginine biosynthesis; carbamoyl phosphate from bicarbonate: step 1/1.</text>
</comment>
<keyword evidence="5 14" id="KW-0436">Ligase</keyword>
<name>A0A514C963_9ZZZZ</name>
<keyword evidence="9" id="KW-0665">Pyrimidine biosynthesis</keyword>
<dbReference type="Pfam" id="PF00117">
    <property type="entry name" value="GATase"/>
    <property type="match status" value="1"/>
</dbReference>
<evidence type="ECO:0000256" key="10">
    <source>
        <dbReference type="ARBA" id="ARBA00044340"/>
    </source>
</evidence>
<evidence type="ECO:0000313" key="14">
    <source>
        <dbReference type="EMBL" id="QDH76312.1"/>
    </source>
</evidence>
<organism evidence="14">
    <name type="scientific">uncultured soil microorganism</name>
    <dbReference type="NCBI Taxonomy" id="1457551"/>
    <lineage>
        <taxon>unclassified sequences</taxon>
        <taxon>environmental samples</taxon>
    </lineage>
</organism>
<dbReference type="Gene3D" id="3.40.50.880">
    <property type="match status" value="1"/>
</dbReference>
<dbReference type="PRINTS" id="PR00096">
    <property type="entry name" value="GATASE"/>
</dbReference>
<dbReference type="FunFam" id="3.50.30.20:FF:000001">
    <property type="entry name" value="Carbamoyl-phosphate synthase small chain"/>
    <property type="match status" value="1"/>
</dbReference>
<comment type="pathway">
    <text evidence="1">Pyrimidine metabolism; UMP biosynthesis via de novo pathway; (S)-dihydroorotate from bicarbonate: step 1/3.</text>
</comment>
<evidence type="ECO:0000256" key="2">
    <source>
        <dbReference type="ARBA" id="ARBA00005077"/>
    </source>
</evidence>
<dbReference type="InterPro" id="IPR036480">
    <property type="entry name" value="CarbP_synth_ssu_N_sf"/>
</dbReference>
<dbReference type="NCBIfam" id="NF009475">
    <property type="entry name" value="PRK12838.1"/>
    <property type="match status" value="1"/>
</dbReference>
<dbReference type="SUPFAM" id="SSF52021">
    <property type="entry name" value="Carbamoyl phosphate synthetase, small subunit N-terminal domain"/>
    <property type="match status" value="1"/>
</dbReference>
<dbReference type="GO" id="GO:0006541">
    <property type="term" value="P:glutamine metabolic process"/>
    <property type="evidence" value="ECO:0007669"/>
    <property type="project" value="InterPro"/>
</dbReference>
<dbReference type="PANTHER" id="PTHR43418">
    <property type="entry name" value="MULTIFUNCTIONAL TRYPTOPHAN BIOSYNTHESIS PROTEIN-RELATED"/>
    <property type="match status" value="1"/>
</dbReference>
<evidence type="ECO:0000256" key="5">
    <source>
        <dbReference type="ARBA" id="ARBA00022598"/>
    </source>
</evidence>
<dbReference type="EMBL" id="MK335893">
    <property type="protein sequence ID" value="QDH76312.1"/>
    <property type="molecule type" value="Genomic_DNA"/>
</dbReference>
<protein>
    <recommendedName>
        <fullName evidence="4">carbamoyl-phosphate synthase (glutamine-hydrolyzing)</fullName>
        <ecNumber evidence="4">6.3.5.5</ecNumber>
    </recommendedName>
    <alternativeName>
        <fullName evidence="10">Arginine-specific carbamoyl phosphate synthetase, glutamine chain</fullName>
    </alternativeName>
</protein>
<evidence type="ECO:0000256" key="7">
    <source>
        <dbReference type="ARBA" id="ARBA00022840"/>
    </source>
</evidence>
<proteinExistence type="inferred from homology"/>
<dbReference type="SUPFAM" id="SSF52317">
    <property type="entry name" value="Class I glutamine amidotransferase-like"/>
    <property type="match status" value="1"/>
</dbReference>
<dbReference type="SMART" id="SM01097">
    <property type="entry name" value="CPSase_sm_chain"/>
    <property type="match status" value="1"/>
</dbReference>
<dbReference type="PROSITE" id="PS51273">
    <property type="entry name" value="GATASE_TYPE_1"/>
    <property type="match status" value="1"/>
</dbReference>
<dbReference type="HAMAP" id="MF_01209">
    <property type="entry name" value="CPSase_S_chain"/>
    <property type="match status" value="1"/>
</dbReference>
<keyword evidence="6" id="KW-0547">Nucleotide-binding</keyword>
<dbReference type="EC" id="6.3.5.5" evidence="4"/>
<dbReference type="CDD" id="cd01744">
    <property type="entry name" value="GATase1_CPSase"/>
    <property type="match status" value="1"/>
</dbReference>
<dbReference type="PANTHER" id="PTHR43418:SF7">
    <property type="entry name" value="CARBAMOYL-PHOSPHATE SYNTHASE SMALL CHAIN"/>
    <property type="match status" value="1"/>
</dbReference>
<dbReference type="InterPro" id="IPR029062">
    <property type="entry name" value="Class_I_gatase-like"/>
</dbReference>
<comment type="catalytic activity">
    <reaction evidence="11">
        <text>hydrogencarbonate + L-glutamine + 2 ATP + H2O = carbamoyl phosphate + L-glutamate + 2 ADP + phosphate + 2 H(+)</text>
        <dbReference type="Rhea" id="RHEA:18633"/>
        <dbReference type="ChEBI" id="CHEBI:15377"/>
        <dbReference type="ChEBI" id="CHEBI:15378"/>
        <dbReference type="ChEBI" id="CHEBI:17544"/>
        <dbReference type="ChEBI" id="CHEBI:29985"/>
        <dbReference type="ChEBI" id="CHEBI:30616"/>
        <dbReference type="ChEBI" id="CHEBI:43474"/>
        <dbReference type="ChEBI" id="CHEBI:58228"/>
        <dbReference type="ChEBI" id="CHEBI:58359"/>
        <dbReference type="ChEBI" id="CHEBI:456216"/>
        <dbReference type="EC" id="6.3.5.5"/>
    </reaction>
</comment>
<dbReference type="GO" id="GO:0004359">
    <property type="term" value="F:glutaminase activity"/>
    <property type="evidence" value="ECO:0007669"/>
    <property type="project" value="RHEA"/>
</dbReference>
<dbReference type="GO" id="GO:0006207">
    <property type="term" value="P:'de novo' pyrimidine nucleobase biosynthetic process"/>
    <property type="evidence" value="ECO:0007669"/>
    <property type="project" value="InterPro"/>
</dbReference>
<dbReference type="PRINTS" id="PR00097">
    <property type="entry name" value="ANTSNTHASEII"/>
</dbReference>
<dbReference type="Gene3D" id="3.50.30.20">
    <property type="entry name" value="Carbamoyl-phosphate synthase small subunit, N-terminal domain"/>
    <property type="match status" value="1"/>
</dbReference>
<dbReference type="InterPro" id="IPR002474">
    <property type="entry name" value="CarbamoylP_synth_ssu_N"/>
</dbReference>
<comment type="catalytic activity">
    <reaction evidence="12">
        <text>L-glutamine + H2O = L-glutamate + NH4(+)</text>
        <dbReference type="Rhea" id="RHEA:15889"/>
        <dbReference type="ChEBI" id="CHEBI:15377"/>
        <dbReference type="ChEBI" id="CHEBI:28938"/>
        <dbReference type="ChEBI" id="CHEBI:29985"/>
        <dbReference type="ChEBI" id="CHEBI:58359"/>
    </reaction>
</comment>
<evidence type="ECO:0000259" key="13">
    <source>
        <dbReference type="SMART" id="SM01097"/>
    </source>
</evidence>
<evidence type="ECO:0000256" key="1">
    <source>
        <dbReference type="ARBA" id="ARBA00004812"/>
    </source>
</evidence>
<dbReference type="GO" id="GO:0016757">
    <property type="term" value="F:glycosyltransferase activity"/>
    <property type="evidence" value="ECO:0007669"/>
    <property type="project" value="UniProtKB-KW"/>
</dbReference>
<gene>
    <name evidence="14" type="primary">carA</name>
</gene>
<dbReference type="GO" id="GO:0006221">
    <property type="term" value="P:pyrimidine nucleotide biosynthetic process"/>
    <property type="evidence" value="ECO:0007669"/>
    <property type="project" value="UniProtKB-KW"/>
</dbReference>
<dbReference type="AlphaFoldDB" id="A0A514C963"/>
<dbReference type="NCBIfam" id="TIGR01368">
    <property type="entry name" value="CPSaseIIsmall"/>
    <property type="match status" value="1"/>
</dbReference>
<reference evidence="14" key="1">
    <citation type="submission" date="2018-12" db="EMBL/GenBank/DDBJ databases">
        <authorList>
            <person name="Hoang C.K."/>
            <person name="Le H.M."/>
        </authorList>
    </citation>
    <scope>NUCLEOTIDE SEQUENCE</scope>
</reference>
<evidence type="ECO:0000256" key="3">
    <source>
        <dbReference type="ARBA" id="ARBA00007800"/>
    </source>
</evidence>
<keyword evidence="7" id="KW-0067">ATP-binding</keyword>
<evidence type="ECO:0000256" key="11">
    <source>
        <dbReference type="ARBA" id="ARBA00048816"/>
    </source>
</evidence>
<accession>A0A514C963</accession>
<sequence>MTDRPAFVLLEDGTWFPGTLLHSGPPAFGEVVFTTNLSGYQEVFTDPSYLGQIVVMTAPMIGNYGVNPEDMESGRPQVTGVVVRELSRHASSWRSTGTLGEWLAEHGIPVISGVDTRRLTRHIRERGAMRGVIAEGGAPSRELERQLQASPSMAGLDLASRATCAEPFSDGEGPHIVAVDYGMKRNIVRRMVEMGLKVTVVPATTTAAEIRSLEPQGLFLSNGPGDPAAVTYAMDMIRDLAGGGIPTFGICLGHQLLGLAFGGQTVKLPYGHRGGNHPVRELSSGRVLITSQNHGFAVQGSAEGVPGALDLEVTHLNLNDGTVEGLRHRTLPVFAVQYHPEASPGPHDAYPHFGQFLHLVRAGATTP</sequence>
<evidence type="ECO:0000256" key="6">
    <source>
        <dbReference type="ARBA" id="ARBA00022741"/>
    </source>
</evidence>
<evidence type="ECO:0000256" key="4">
    <source>
        <dbReference type="ARBA" id="ARBA00012738"/>
    </source>
</evidence>
<dbReference type="InterPro" id="IPR050472">
    <property type="entry name" value="Anth_synth/Amidotransfase"/>
</dbReference>
<comment type="similarity">
    <text evidence="3">Belongs to the CarA family.</text>
</comment>
<dbReference type="InterPro" id="IPR006274">
    <property type="entry name" value="CarbamoylP_synth_ssu"/>
</dbReference>
<dbReference type="InterPro" id="IPR035686">
    <property type="entry name" value="CPSase_GATase1"/>
</dbReference>
<evidence type="ECO:0000256" key="9">
    <source>
        <dbReference type="ARBA" id="ARBA00022975"/>
    </source>
</evidence>
<dbReference type="GO" id="GO:0005524">
    <property type="term" value="F:ATP binding"/>
    <property type="evidence" value="ECO:0007669"/>
    <property type="project" value="UniProtKB-KW"/>
</dbReference>
<keyword evidence="8" id="KW-0315">Glutamine amidotransferase</keyword>
<dbReference type="Pfam" id="PF00988">
    <property type="entry name" value="CPSase_sm_chain"/>
    <property type="match status" value="1"/>
</dbReference>
<dbReference type="InterPro" id="IPR017926">
    <property type="entry name" value="GATASE"/>
</dbReference>
<feature type="domain" description="Carbamoyl-phosphate synthase small subunit N-terminal" evidence="13">
    <location>
        <begin position="4"/>
        <end position="134"/>
    </location>
</feature>
<dbReference type="PRINTS" id="PR00099">
    <property type="entry name" value="CPSGATASE"/>
</dbReference>
<evidence type="ECO:0000256" key="12">
    <source>
        <dbReference type="ARBA" id="ARBA00049285"/>
    </source>
</evidence>